<dbReference type="Proteomes" id="UP001156484">
    <property type="component" value="Chromosome"/>
</dbReference>
<gene>
    <name evidence="1" type="ORF">OED52_19145</name>
</gene>
<proteinExistence type="predicted"/>
<reference evidence="1" key="1">
    <citation type="submission" date="2022-10" db="EMBL/GenBank/DDBJ databases">
        <title>Rhodococcus ferula Z13 complete genome.</title>
        <authorList>
            <person name="Long X."/>
            <person name="Zang M."/>
        </authorList>
    </citation>
    <scope>NUCLEOTIDE SEQUENCE</scope>
    <source>
        <strain evidence="1">Z13</strain>
    </source>
</reference>
<keyword evidence="2" id="KW-1185">Reference proteome</keyword>
<evidence type="ECO:0000313" key="1">
    <source>
        <dbReference type="EMBL" id="UYP18725.1"/>
    </source>
</evidence>
<sequence>MTRIDEGVDAGTLVQIHQLYGLQSHLIDDGSARAWAETFTPDGEFCSPTYPAPVTGHDDLEAFAERFRAGAHAAGEVHRHVVTNVAVEPAGDDTLRVRAYLQIVATARGGESRLVRFTTLDDLVVRHDGAWRIARRSVTRDDA</sequence>
<dbReference type="EMBL" id="CP107551">
    <property type="protein sequence ID" value="UYP18725.1"/>
    <property type="molecule type" value="Genomic_DNA"/>
</dbReference>
<name>A0ACD4DF84_9NOCA</name>
<protein>
    <submittedName>
        <fullName evidence="1">Nuclear transport factor 2 family protein</fullName>
    </submittedName>
</protein>
<accession>A0ACD4DF84</accession>
<evidence type="ECO:0000313" key="2">
    <source>
        <dbReference type="Proteomes" id="UP001156484"/>
    </source>
</evidence>
<organism evidence="1 2">
    <name type="scientific">Rhodococcus sacchari</name>
    <dbReference type="NCBI Taxonomy" id="2962047"/>
    <lineage>
        <taxon>Bacteria</taxon>
        <taxon>Bacillati</taxon>
        <taxon>Actinomycetota</taxon>
        <taxon>Actinomycetes</taxon>
        <taxon>Mycobacteriales</taxon>
        <taxon>Nocardiaceae</taxon>
        <taxon>Rhodococcus</taxon>
    </lineage>
</organism>